<accession>A0A4Y8QB45</accession>
<feature type="transmembrane region" description="Helical" evidence="1">
    <location>
        <begin position="129"/>
        <end position="154"/>
    </location>
</feature>
<protein>
    <recommendedName>
        <fullName evidence="4">ABC transporter permease</fullName>
    </recommendedName>
</protein>
<feature type="transmembrane region" description="Helical" evidence="1">
    <location>
        <begin position="221"/>
        <end position="243"/>
    </location>
</feature>
<evidence type="ECO:0000256" key="1">
    <source>
        <dbReference type="SAM" id="Phobius"/>
    </source>
</evidence>
<feature type="transmembrane region" description="Helical" evidence="1">
    <location>
        <begin position="174"/>
        <end position="200"/>
    </location>
</feature>
<dbReference type="EMBL" id="MYFO01000002">
    <property type="protein sequence ID" value="TFE91255.1"/>
    <property type="molecule type" value="Genomic_DNA"/>
</dbReference>
<proteinExistence type="predicted"/>
<dbReference type="AlphaFoldDB" id="A0A4Y8QB45"/>
<dbReference type="PANTHER" id="PTHR36833">
    <property type="entry name" value="SLR0610 PROTEIN-RELATED"/>
    <property type="match status" value="1"/>
</dbReference>
<keyword evidence="1" id="KW-1133">Transmembrane helix</keyword>
<gene>
    <name evidence="2" type="ORF">B5M42_02075</name>
</gene>
<evidence type="ECO:0008006" key="4">
    <source>
        <dbReference type="Google" id="ProtNLM"/>
    </source>
</evidence>
<feature type="transmembrane region" description="Helical" evidence="1">
    <location>
        <begin position="255"/>
        <end position="274"/>
    </location>
</feature>
<comment type="caution">
    <text evidence="2">The sequence shown here is derived from an EMBL/GenBank/DDBJ whole genome shotgun (WGS) entry which is preliminary data.</text>
</comment>
<dbReference type="PANTHER" id="PTHR36833:SF1">
    <property type="entry name" value="INTEGRAL MEMBRANE TRANSPORT PROTEIN"/>
    <property type="match status" value="1"/>
</dbReference>
<sequence length="286" mass="32459">MRWAVSSGCRSPKKSSLREGRRMKRFSGLLRLYVWHMKLSVSRAMMYRFDFVTGLVISIALSGIGPFVQYLYFTNTRGYPGWTLDQVLLFQGLLLLWFGLRDLLFGDLRNTVMNMVWKGEFDRLLLKPYPPIGVLLCSGFQLNGIGSCIAGVSLTVVSYMRLHVPFEWTMAPLLLLLLISGVVLFMAITIFYCAIVIMLVQMGRIGEMMDMVTNFGNYPINIYPALLQMAMVTCLPFAVWTYYPAQILLDRADNGLWLAAACCFGLFGLSIMYWNRSLRKYTSAGG</sequence>
<keyword evidence="3" id="KW-1185">Reference proteome</keyword>
<evidence type="ECO:0000313" key="3">
    <source>
        <dbReference type="Proteomes" id="UP000298246"/>
    </source>
</evidence>
<dbReference type="OrthoDB" id="3818833at2"/>
<reference evidence="2 3" key="1">
    <citation type="submission" date="2017-03" db="EMBL/GenBank/DDBJ databases">
        <title>Isolation of Levoglucosan Utilizing Bacteria.</title>
        <authorList>
            <person name="Arya A.S."/>
        </authorList>
    </citation>
    <scope>NUCLEOTIDE SEQUENCE [LARGE SCALE GENOMIC DNA]</scope>
    <source>
        <strain evidence="2 3">MEC069</strain>
    </source>
</reference>
<dbReference type="InterPro" id="IPR010390">
    <property type="entry name" value="ABC-2_transporter-like"/>
</dbReference>
<name>A0A4Y8QB45_9BACL</name>
<feature type="transmembrane region" description="Helical" evidence="1">
    <location>
        <begin position="47"/>
        <end position="68"/>
    </location>
</feature>
<dbReference type="Pfam" id="PF06182">
    <property type="entry name" value="ABC2_membrane_6"/>
    <property type="match status" value="1"/>
</dbReference>
<dbReference type="Proteomes" id="UP000298246">
    <property type="component" value="Unassembled WGS sequence"/>
</dbReference>
<feature type="transmembrane region" description="Helical" evidence="1">
    <location>
        <begin position="88"/>
        <end position="108"/>
    </location>
</feature>
<keyword evidence="1" id="KW-0472">Membrane</keyword>
<evidence type="ECO:0000313" key="2">
    <source>
        <dbReference type="EMBL" id="TFE91255.1"/>
    </source>
</evidence>
<organism evidence="2 3">
    <name type="scientific">Paenibacillus athensensis</name>
    <dbReference type="NCBI Taxonomy" id="1967502"/>
    <lineage>
        <taxon>Bacteria</taxon>
        <taxon>Bacillati</taxon>
        <taxon>Bacillota</taxon>
        <taxon>Bacilli</taxon>
        <taxon>Bacillales</taxon>
        <taxon>Paenibacillaceae</taxon>
        <taxon>Paenibacillus</taxon>
    </lineage>
</organism>
<keyword evidence="1" id="KW-0812">Transmembrane</keyword>